<comment type="caution">
    <text evidence="2">The sequence shown here is derived from an EMBL/GenBank/DDBJ whole genome shotgun (WGS) entry which is preliminary data.</text>
</comment>
<gene>
    <name evidence="2" type="ORF">BFJ68_g38</name>
</gene>
<reference evidence="2 3" key="1">
    <citation type="journal article" date="2018" name="Sci. Rep.">
        <title>Characterisation of pathogen-specific regions and novel effector candidates in Fusarium oxysporum f. sp. cepae.</title>
        <authorList>
            <person name="Armitage A.D."/>
            <person name="Taylor A."/>
            <person name="Sobczyk M.K."/>
            <person name="Baxter L."/>
            <person name="Greenfield B.P."/>
            <person name="Bates H.J."/>
            <person name="Wilson F."/>
            <person name="Jackson A.C."/>
            <person name="Ott S."/>
            <person name="Harrison R.J."/>
            <person name="Clarkson J.P."/>
        </authorList>
    </citation>
    <scope>NUCLEOTIDE SEQUENCE [LARGE SCALE GENOMIC DNA]</scope>
    <source>
        <strain evidence="2 3">Fo_A28</strain>
    </source>
</reference>
<name>A0A420S7V6_FUSOX</name>
<sequence>MSAWAGMAIIGGRLESPFEEDESASCHTLATEVAVGTLGFTVVKRLVIQVAFFVLGVSLSMRVWFVARCGQQDAR</sequence>
<accession>A0A420S7V6</accession>
<evidence type="ECO:0000256" key="1">
    <source>
        <dbReference type="SAM" id="Phobius"/>
    </source>
</evidence>
<evidence type="ECO:0000313" key="2">
    <source>
        <dbReference type="EMBL" id="RKL25396.1"/>
    </source>
</evidence>
<keyword evidence="1" id="KW-0812">Transmembrane</keyword>
<dbReference type="VEuPathDB" id="FungiDB:FOZG_12247"/>
<protein>
    <submittedName>
        <fullName evidence="2">Uncharacterized protein</fullName>
    </submittedName>
</protein>
<feature type="transmembrane region" description="Helical" evidence="1">
    <location>
        <begin position="46"/>
        <end position="65"/>
    </location>
</feature>
<keyword evidence="1" id="KW-0472">Membrane</keyword>
<dbReference type="EMBL" id="MRCY01000001">
    <property type="protein sequence ID" value="RKL25396.1"/>
    <property type="molecule type" value="Genomic_DNA"/>
</dbReference>
<keyword evidence="1" id="KW-1133">Transmembrane helix</keyword>
<dbReference type="AlphaFoldDB" id="A0A420S7V6"/>
<evidence type="ECO:0000313" key="3">
    <source>
        <dbReference type="Proteomes" id="UP000285860"/>
    </source>
</evidence>
<organism evidence="2 3">
    <name type="scientific">Fusarium oxysporum</name>
    <name type="common">Fusarium vascular wilt</name>
    <dbReference type="NCBI Taxonomy" id="5507"/>
    <lineage>
        <taxon>Eukaryota</taxon>
        <taxon>Fungi</taxon>
        <taxon>Dikarya</taxon>
        <taxon>Ascomycota</taxon>
        <taxon>Pezizomycotina</taxon>
        <taxon>Sordariomycetes</taxon>
        <taxon>Hypocreomycetidae</taxon>
        <taxon>Hypocreales</taxon>
        <taxon>Nectriaceae</taxon>
        <taxon>Fusarium</taxon>
        <taxon>Fusarium oxysporum species complex</taxon>
    </lineage>
</organism>
<proteinExistence type="predicted"/>
<dbReference type="Proteomes" id="UP000285860">
    <property type="component" value="Unassembled WGS sequence"/>
</dbReference>